<sequence length="99" mass="10714">MCTEFGDPRSCCCCCCCCYCCCCHCCLQIQEAPTRVASPSPTGAMSTSAAMLPAISFAVFLPKLSLGMHMTVVKNAHLRSDTMCSSFLFVVKFLAVVRH</sequence>
<dbReference type="AlphaFoldDB" id="A0A813DGW2"/>
<keyword evidence="2" id="KW-1185">Reference proteome</keyword>
<evidence type="ECO:0000313" key="2">
    <source>
        <dbReference type="Proteomes" id="UP000654075"/>
    </source>
</evidence>
<gene>
    <name evidence="1" type="ORF">PGLA1383_LOCUS5991</name>
</gene>
<dbReference type="Proteomes" id="UP000654075">
    <property type="component" value="Unassembled WGS sequence"/>
</dbReference>
<protein>
    <submittedName>
        <fullName evidence="1">Uncharacterized protein</fullName>
    </submittedName>
</protein>
<organism evidence="1 2">
    <name type="scientific">Polarella glacialis</name>
    <name type="common">Dinoflagellate</name>
    <dbReference type="NCBI Taxonomy" id="89957"/>
    <lineage>
        <taxon>Eukaryota</taxon>
        <taxon>Sar</taxon>
        <taxon>Alveolata</taxon>
        <taxon>Dinophyceae</taxon>
        <taxon>Suessiales</taxon>
        <taxon>Suessiaceae</taxon>
        <taxon>Polarella</taxon>
    </lineage>
</organism>
<evidence type="ECO:0000313" key="1">
    <source>
        <dbReference type="EMBL" id="CAE8587149.1"/>
    </source>
</evidence>
<comment type="caution">
    <text evidence="1">The sequence shown here is derived from an EMBL/GenBank/DDBJ whole genome shotgun (WGS) entry which is preliminary data.</text>
</comment>
<dbReference type="EMBL" id="CAJNNV010002413">
    <property type="protein sequence ID" value="CAE8587149.1"/>
    <property type="molecule type" value="Genomic_DNA"/>
</dbReference>
<accession>A0A813DGW2</accession>
<reference evidence="1" key="1">
    <citation type="submission" date="2021-02" db="EMBL/GenBank/DDBJ databases">
        <authorList>
            <person name="Dougan E. K."/>
            <person name="Rhodes N."/>
            <person name="Thang M."/>
            <person name="Chan C."/>
        </authorList>
    </citation>
    <scope>NUCLEOTIDE SEQUENCE</scope>
</reference>
<name>A0A813DGW2_POLGL</name>
<proteinExistence type="predicted"/>